<organism evidence="2 3">
    <name type="scientific">Cellulomonas persica</name>
    <dbReference type="NCBI Taxonomy" id="76861"/>
    <lineage>
        <taxon>Bacteria</taxon>
        <taxon>Bacillati</taxon>
        <taxon>Actinomycetota</taxon>
        <taxon>Actinomycetes</taxon>
        <taxon>Micrococcales</taxon>
        <taxon>Cellulomonadaceae</taxon>
        <taxon>Cellulomonas</taxon>
    </lineage>
</organism>
<dbReference type="InterPro" id="IPR013653">
    <property type="entry name" value="GCN5-like_dom"/>
</dbReference>
<keyword evidence="3" id="KW-1185">Reference proteome</keyword>
<evidence type="ECO:0000313" key="3">
    <source>
        <dbReference type="Proteomes" id="UP000321386"/>
    </source>
</evidence>
<dbReference type="SUPFAM" id="SSF55729">
    <property type="entry name" value="Acyl-CoA N-acyltransferases (Nat)"/>
    <property type="match status" value="1"/>
</dbReference>
<dbReference type="GO" id="GO:0016747">
    <property type="term" value="F:acyltransferase activity, transferring groups other than amino-acyl groups"/>
    <property type="evidence" value="ECO:0007669"/>
    <property type="project" value="InterPro"/>
</dbReference>
<gene>
    <name evidence="2" type="ORF">CPE01_02060</name>
</gene>
<dbReference type="AlphaFoldDB" id="A0A510UP82"/>
<protein>
    <submittedName>
        <fullName evidence="2">GNAT family N-acetyltransferase</fullName>
    </submittedName>
</protein>
<name>A0A510UP82_9CELL</name>
<keyword evidence="2" id="KW-0808">Transferase</keyword>
<dbReference type="InterPro" id="IPR016181">
    <property type="entry name" value="Acyl_CoA_acyltransferase"/>
</dbReference>
<proteinExistence type="predicted"/>
<dbReference type="InterPro" id="IPR000182">
    <property type="entry name" value="GNAT_dom"/>
</dbReference>
<evidence type="ECO:0000313" key="2">
    <source>
        <dbReference type="EMBL" id="GEK16473.1"/>
    </source>
</evidence>
<dbReference type="PROSITE" id="PS51186">
    <property type="entry name" value="GNAT"/>
    <property type="match status" value="1"/>
</dbReference>
<evidence type="ECO:0000259" key="1">
    <source>
        <dbReference type="PROSITE" id="PS51186"/>
    </source>
</evidence>
<accession>A0A510UP82</accession>
<dbReference type="CDD" id="cd04301">
    <property type="entry name" value="NAT_SF"/>
    <property type="match status" value="1"/>
</dbReference>
<dbReference type="Pfam" id="PF08445">
    <property type="entry name" value="FR47"/>
    <property type="match status" value="1"/>
</dbReference>
<sequence>MAIDTTSTGAPAAAHGTTELVPAAPGLELGVLDNPAWHSLNGRHAALSEGNELVRRYLPEVSPFAAVRSWDDPDVWDAIIDLVGPGELFPVSGASPVLPNGWEIAARGAGVQLVETDALRTRPDDEVVVLGADDVPEMLALVERTKPGPFAPRTYELGRYVGIRREGRLVAMAGERLQPGGWTEISAVCTDADHQRQGLATRLVLDVAHHIHERGERALLHAAEANTRAIAIYERLGFQLRRRTIFGAVRTPAR</sequence>
<comment type="caution">
    <text evidence="2">The sequence shown here is derived from an EMBL/GenBank/DDBJ whole genome shotgun (WGS) entry which is preliminary data.</text>
</comment>
<feature type="domain" description="N-acetyltransferase" evidence="1">
    <location>
        <begin position="119"/>
        <end position="254"/>
    </location>
</feature>
<dbReference type="Gene3D" id="3.40.630.30">
    <property type="match status" value="1"/>
</dbReference>
<dbReference type="EMBL" id="BJUA01000001">
    <property type="protein sequence ID" value="GEK16473.1"/>
    <property type="molecule type" value="Genomic_DNA"/>
</dbReference>
<reference evidence="2 3" key="1">
    <citation type="submission" date="2019-07" db="EMBL/GenBank/DDBJ databases">
        <title>Whole genome shotgun sequence of Cellulomonas persica NBRC 101101.</title>
        <authorList>
            <person name="Hosoyama A."/>
            <person name="Uohara A."/>
            <person name="Ohji S."/>
            <person name="Ichikawa N."/>
        </authorList>
    </citation>
    <scope>NUCLEOTIDE SEQUENCE [LARGE SCALE GENOMIC DNA]</scope>
    <source>
        <strain evidence="2 3">NBRC 101101</strain>
    </source>
</reference>
<dbReference type="Proteomes" id="UP000321386">
    <property type="component" value="Unassembled WGS sequence"/>
</dbReference>